<evidence type="ECO:0000256" key="3">
    <source>
        <dbReference type="ARBA" id="ARBA00022749"/>
    </source>
</evidence>
<dbReference type="GO" id="GO:0003938">
    <property type="term" value="F:IMP dehydrogenase activity"/>
    <property type="evidence" value="ECO:0007669"/>
    <property type="project" value="UniProtKB-EC"/>
</dbReference>
<evidence type="ECO:0000256" key="7">
    <source>
        <dbReference type="ARBA" id="ARBA00023027"/>
    </source>
</evidence>
<accession>E7FVR1</accession>
<evidence type="ECO:0000313" key="11">
    <source>
        <dbReference type="Proteomes" id="UP000003028"/>
    </source>
</evidence>
<dbReference type="Pfam" id="PF00478">
    <property type="entry name" value="IMPDH"/>
    <property type="match status" value="1"/>
</dbReference>
<dbReference type="Proteomes" id="UP000003028">
    <property type="component" value="Unassembled WGS sequence"/>
</dbReference>
<evidence type="ECO:0000259" key="9">
    <source>
        <dbReference type="Pfam" id="PF00478"/>
    </source>
</evidence>
<evidence type="ECO:0000313" key="10">
    <source>
        <dbReference type="EMBL" id="EFY08981.1"/>
    </source>
</evidence>
<dbReference type="EC" id="1.1.1.205" evidence="10"/>
<evidence type="ECO:0000256" key="5">
    <source>
        <dbReference type="ARBA" id="ARBA00022958"/>
    </source>
</evidence>
<dbReference type="PANTHER" id="PTHR11911">
    <property type="entry name" value="INOSINE-5-MONOPHOSPHATE DEHYDROGENASE RELATED"/>
    <property type="match status" value="1"/>
</dbReference>
<comment type="similarity">
    <text evidence="2">Belongs to the IMPDH/GMPR family.</text>
</comment>
<dbReference type="PANTHER" id="PTHR11911:SF111">
    <property type="entry name" value="INOSINE-5'-MONOPHOSPHATE DEHYDROGENASE"/>
    <property type="match status" value="1"/>
</dbReference>
<dbReference type="InterPro" id="IPR015875">
    <property type="entry name" value="IMP_DH/GMP_Rdtase_CS"/>
</dbReference>
<evidence type="ECO:0000256" key="1">
    <source>
        <dbReference type="ARBA" id="ARBA00001958"/>
    </source>
</evidence>
<keyword evidence="3" id="KW-0332">GMP biosynthesis</keyword>
<protein>
    <submittedName>
        <fullName evidence="10">Inosine-5'-monophosphate dehydrogenase</fullName>
        <ecNumber evidence="10">1.1.1.205</ecNumber>
    </submittedName>
</protein>
<evidence type="ECO:0000256" key="6">
    <source>
        <dbReference type="ARBA" id="ARBA00023002"/>
    </source>
</evidence>
<dbReference type="InterPro" id="IPR005990">
    <property type="entry name" value="IMP_DH"/>
</dbReference>
<dbReference type="CDD" id="cd00381">
    <property type="entry name" value="IMPDH"/>
    <property type="match status" value="1"/>
</dbReference>
<dbReference type="Gene3D" id="3.20.20.70">
    <property type="entry name" value="Aldolase class I"/>
    <property type="match status" value="2"/>
</dbReference>
<keyword evidence="4" id="KW-0658">Purine biosynthesis</keyword>
<dbReference type="OrthoDB" id="9805398at2"/>
<dbReference type="SMART" id="SM01240">
    <property type="entry name" value="IMPDH"/>
    <property type="match status" value="1"/>
</dbReference>
<keyword evidence="11" id="KW-1185">Reference proteome</keyword>
<gene>
    <name evidence="10" type="primary">guaB</name>
    <name evidence="10" type="ORF">HMPREF0357_11088</name>
</gene>
<comment type="cofactor">
    <cofactor evidence="1">
        <name>K(+)</name>
        <dbReference type="ChEBI" id="CHEBI:29103"/>
    </cofactor>
</comment>
<keyword evidence="7" id="KW-0520">NAD</keyword>
<organism evidence="10 11">
    <name type="scientific">Erysipelothrix rhusiopathiae ATCC 19414</name>
    <dbReference type="NCBI Taxonomy" id="525280"/>
    <lineage>
        <taxon>Bacteria</taxon>
        <taxon>Bacillati</taxon>
        <taxon>Bacillota</taxon>
        <taxon>Erysipelotrichia</taxon>
        <taxon>Erysipelotrichales</taxon>
        <taxon>Erysipelotrichaceae</taxon>
        <taxon>Erysipelothrix</taxon>
    </lineage>
</organism>
<dbReference type="FunFam" id="3.20.20.70:FF:000424">
    <property type="entry name" value="Inosine-5'-monophosphate dehydrogenase 2"/>
    <property type="match status" value="1"/>
</dbReference>
<dbReference type="GO" id="GO:0006177">
    <property type="term" value="P:GMP biosynthetic process"/>
    <property type="evidence" value="ECO:0007669"/>
    <property type="project" value="UniProtKB-KW"/>
</dbReference>
<dbReference type="EMBL" id="ACLK02000002">
    <property type="protein sequence ID" value="EFY08981.1"/>
    <property type="molecule type" value="Genomic_DNA"/>
</dbReference>
<feature type="domain" description="IMP dehydrogenase/GMP reductase" evidence="9">
    <location>
        <begin position="12"/>
        <end position="366"/>
    </location>
</feature>
<comment type="catalytic activity">
    <reaction evidence="8">
        <text>IMP + NAD(+) + H2O = XMP + NADH + H(+)</text>
        <dbReference type="Rhea" id="RHEA:11708"/>
        <dbReference type="ChEBI" id="CHEBI:15377"/>
        <dbReference type="ChEBI" id="CHEBI:15378"/>
        <dbReference type="ChEBI" id="CHEBI:57464"/>
        <dbReference type="ChEBI" id="CHEBI:57540"/>
        <dbReference type="ChEBI" id="CHEBI:57945"/>
        <dbReference type="ChEBI" id="CHEBI:58053"/>
        <dbReference type="EC" id="1.1.1.205"/>
    </reaction>
</comment>
<evidence type="ECO:0000256" key="8">
    <source>
        <dbReference type="ARBA" id="ARBA00048028"/>
    </source>
</evidence>
<name>E7FVR1_ERYRH</name>
<dbReference type="InterPro" id="IPR001093">
    <property type="entry name" value="IMP_DH_GMPRt"/>
</dbReference>
<dbReference type="GO" id="GO:0006183">
    <property type="term" value="P:GTP biosynthetic process"/>
    <property type="evidence" value="ECO:0007669"/>
    <property type="project" value="TreeGrafter"/>
</dbReference>
<dbReference type="SUPFAM" id="SSF51412">
    <property type="entry name" value="Inosine monophosphate dehydrogenase (IMPDH)"/>
    <property type="match status" value="1"/>
</dbReference>
<keyword evidence="6 10" id="KW-0560">Oxidoreductase</keyword>
<dbReference type="InterPro" id="IPR013785">
    <property type="entry name" value="Aldolase_TIM"/>
</dbReference>
<dbReference type="STRING" id="1648.A2I91_02450"/>
<keyword evidence="5" id="KW-0630">Potassium</keyword>
<comment type="caution">
    <text evidence="10">The sequence shown here is derived from an EMBL/GenBank/DDBJ whole genome shotgun (WGS) entry which is preliminary data.</text>
</comment>
<proteinExistence type="inferred from homology"/>
<sequence length="380" mass="39763">MNMMNGKVIKEAYTFDDLLLVPAKSEVVPAQVKLQTRLTDKITLNIPIVSAAMDTVTEDAMAIMLAKLGGMGFVHKNMPVEAQAAMIKAVKETEVESSFEDANIDPQGRLRVGAAVGVGESSLERVRALVDAGVDIVAVDSAHGHSQGVIDTVRMIRAEFPELDIVGGNIVTAQGATDLIYAGANVIKVGVGPGSICTTRVVAGVGVPQLTAVNDVYSVARQYGVGVIADGGIKLSGDIAKALAAGGSCVMLGGLLAGTEETPGEVMEVFGKKVKGYVGMGSLSAMQRGSSDRYFQGGVSELKKLVPEGIEATVPFKGSIRDVIYQMLGGLRSGMGYCGCGTIEEMHQKAQFVKITGAGLRESHPHDVDNVKEAPNYHGK</sequence>
<dbReference type="PROSITE" id="PS00487">
    <property type="entry name" value="IMP_DH_GMP_RED"/>
    <property type="match status" value="1"/>
</dbReference>
<evidence type="ECO:0000256" key="2">
    <source>
        <dbReference type="ARBA" id="ARBA00005502"/>
    </source>
</evidence>
<dbReference type="AlphaFoldDB" id="E7FVR1"/>
<evidence type="ECO:0000256" key="4">
    <source>
        <dbReference type="ARBA" id="ARBA00022755"/>
    </source>
</evidence>
<reference evidence="10" key="1">
    <citation type="submission" date="2011-01" db="EMBL/GenBank/DDBJ databases">
        <authorList>
            <person name="Muzny D."/>
            <person name="Qin X."/>
            <person name="Buhay C."/>
            <person name="Dugan-Rocha S."/>
            <person name="Ding Y."/>
            <person name="Chen G."/>
            <person name="Hawes A."/>
            <person name="Holder M."/>
            <person name="Jhangiani S."/>
            <person name="Johnson A."/>
            <person name="Khan Z."/>
            <person name="Li Z."/>
            <person name="Liu W."/>
            <person name="Liu X."/>
            <person name="Perez L."/>
            <person name="Shen H."/>
            <person name="Wang Q."/>
            <person name="Watt J."/>
            <person name="Xi L."/>
            <person name="Xin Y."/>
            <person name="Zhou J."/>
            <person name="Deng J."/>
            <person name="Jiang H."/>
            <person name="Liu Y."/>
            <person name="Qu J."/>
            <person name="Song X.-Z."/>
            <person name="Zhang L."/>
            <person name="Villasana D."/>
            <person name="Johnson A."/>
            <person name="Liu J."/>
            <person name="Liyanage D."/>
            <person name="Lorensuhewa L."/>
            <person name="Robinson T."/>
            <person name="Song A."/>
            <person name="Song B.-B."/>
            <person name="Dinh H."/>
            <person name="Thornton R."/>
            <person name="Coyle M."/>
            <person name="Francisco L."/>
            <person name="Jackson L."/>
            <person name="Javaid M."/>
            <person name="Korchina V."/>
            <person name="Kovar C."/>
            <person name="Mata R."/>
            <person name="Mathew T."/>
            <person name="Ngo R."/>
            <person name="Nguyen L."/>
            <person name="Nguyen N."/>
            <person name="Okwuonu G."/>
            <person name="Ongeri F."/>
            <person name="Pham C."/>
            <person name="Simmons D."/>
            <person name="Wilczek-Boney K."/>
            <person name="Hale W."/>
            <person name="Jakkamsetti A."/>
            <person name="Pham P."/>
            <person name="Ruth R."/>
            <person name="San Lucas F."/>
            <person name="Warren J."/>
            <person name="Zhang J."/>
            <person name="Zhao Z."/>
            <person name="Zhou C."/>
            <person name="Zhu D."/>
            <person name="Lee S."/>
            <person name="Bess C."/>
            <person name="Blankenburg K."/>
            <person name="Forbes L."/>
            <person name="Fu Q."/>
            <person name="Gubbala S."/>
            <person name="Hirani K."/>
            <person name="Jayaseelan J.C."/>
            <person name="Lara F."/>
            <person name="Munidasa M."/>
            <person name="Palculict T."/>
            <person name="Patil S."/>
            <person name="Pu L.-L."/>
            <person name="Saada N."/>
            <person name="Tang L."/>
            <person name="Weissenberger G."/>
            <person name="Zhu Y."/>
            <person name="Hemphill L."/>
            <person name="Shang Y."/>
            <person name="Youmans B."/>
            <person name="Ayvaz T."/>
            <person name="Ross M."/>
            <person name="Santibanez J."/>
            <person name="Aqrawi P."/>
            <person name="Gross S."/>
            <person name="Joshi V."/>
            <person name="Fowler G."/>
            <person name="Nazareth L."/>
            <person name="Reid J."/>
            <person name="Worley K."/>
            <person name="Petrosino J."/>
            <person name="Highlander S."/>
            <person name="Gibbs R."/>
        </authorList>
    </citation>
    <scope>NUCLEOTIDE SEQUENCE [LARGE SCALE GENOMIC DNA]</scope>
    <source>
        <strain evidence="10">ATCC 19414</strain>
    </source>
</reference>